<accession>G0AGU2</accession>
<dbReference type="AlphaFoldDB" id="G0AGU2"/>
<reference evidence="2" key="6">
    <citation type="submission" date="2011-05" db="EMBL/GenBank/DDBJ databases">
        <title>Complete sequence of Collimonas fungivorans Ter331.</title>
        <authorList>
            <person name="Leveau J.H."/>
        </authorList>
    </citation>
    <scope>NUCLEOTIDE SEQUENCE [LARGE SCALE GENOMIC DNA]</scope>
    <source>
        <strain evidence="2">Ter331</strain>
    </source>
</reference>
<dbReference type="HOGENOM" id="CLU_051472_8_0_4"/>
<dbReference type="RefSeq" id="WP_014006100.1">
    <property type="nucleotide sequence ID" value="NC_015856.1"/>
</dbReference>
<dbReference type="eggNOG" id="COG3221">
    <property type="taxonomic scope" value="Bacteria"/>
</dbReference>
<protein>
    <recommendedName>
        <fullName evidence="3">ABC-type phosphate/phosphonate transport system substrate-binding protein</fullName>
    </recommendedName>
</protein>
<dbReference type="Pfam" id="PF12974">
    <property type="entry name" value="Phosphonate-bd"/>
    <property type="match status" value="1"/>
</dbReference>
<gene>
    <name evidence="1" type="ordered locus">CFU_2117</name>
</gene>
<dbReference type="KEGG" id="cfu:CFU_2117"/>
<keyword evidence="2" id="KW-1185">Reference proteome</keyword>
<evidence type="ECO:0008006" key="3">
    <source>
        <dbReference type="Google" id="ProtNLM"/>
    </source>
</evidence>
<sequence length="264" mass="28658">MRCALPMYPFPAGSLDEFWSGLRRYLQLEGVDDVPHRLGQPQDLLKHWQEPDLLLSQTCGYPVSTVLHGKVQVVGAFHFDVPGCEQANYSSSLWVRQEDAAKPLQAFKDAVAACNERHSQSGYHALRSAVAPFTAGGRFFSKVVFSGSHRQSARLVASGQADIAALDCVSAYFLSRQEPEIFSRLAAIGFTAPMPGLPLITSSATAPATLAALRQALAASVEAQELENARGAMRISGFSSLDAQDYRICALKAEQNRTDGLADW</sequence>
<reference evidence="1 2" key="1">
    <citation type="journal article" date="2004" name="Environ. Microbiol.">
        <title>Phylogeny-function analysis of (meta)genomic libraries: screening for expression of ribosomal RNA genes by large-insert library fluorescent in situ hybridization (LIL-FISH).</title>
        <authorList>
            <person name="Leveau J.H."/>
            <person name="Gerards S."/>
            <person name="de Boer W."/>
            <person name="van Veen J.A."/>
        </authorList>
    </citation>
    <scope>NUCLEOTIDE SEQUENCE [LARGE SCALE GENOMIC DNA]</scope>
    <source>
        <strain evidence="1 2">Ter331</strain>
    </source>
</reference>
<evidence type="ECO:0000313" key="2">
    <source>
        <dbReference type="Proteomes" id="UP000008392"/>
    </source>
</evidence>
<dbReference type="Proteomes" id="UP000008392">
    <property type="component" value="Chromosome"/>
</dbReference>
<evidence type="ECO:0000313" key="1">
    <source>
        <dbReference type="EMBL" id="AEK61947.1"/>
    </source>
</evidence>
<dbReference type="SUPFAM" id="SSF53850">
    <property type="entry name" value="Periplasmic binding protein-like II"/>
    <property type="match status" value="1"/>
</dbReference>
<reference evidence="1 2" key="5">
    <citation type="journal article" date="2011" name="ISME J.">
        <title>Dual transcriptional profiling of a bacterial/fungal confrontation: Collimonas fungivorans versus Aspergillus niger.</title>
        <authorList>
            <person name="Mela F."/>
            <person name="Fritsche K."/>
            <person name="de Boer W."/>
            <person name="van Veen J.A."/>
            <person name="de Graaff L.H."/>
            <person name="van den Berg M."/>
            <person name="Leveau J.H."/>
        </authorList>
    </citation>
    <scope>NUCLEOTIDE SEQUENCE [LARGE SCALE GENOMIC DNA]</scope>
    <source>
        <strain evidence="1 2">Ter331</strain>
    </source>
</reference>
<organism evidence="1 2">
    <name type="scientific">Collimonas fungivorans (strain Ter331)</name>
    <dbReference type="NCBI Taxonomy" id="1005048"/>
    <lineage>
        <taxon>Bacteria</taxon>
        <taxon>Pseudomonadati</taxon>
        <taxon>Pseudomonadota</taxon>
        <taxon>Betaproteobacteria</taxon>
        <taxon>Burkholderiales</taxon>
        <taxon>Oxalobacteraceae</taxon>
        <taxon>Collimonas</taxon>
    </lineage>
</organism>
<dbReference type="PANTHER" id="PTHR35841">
    <property type="entry name" value="PHOSPHONATES-BINDING PERIPLASMIC PROTEIN"/>
    <property type="match status" value="1"/>
</dbReference>
<reference evidence="1 2" key="2">
    <citation type="journal article" date="2006" name="J. Microbiol. Methods">
        <title>Genomic flank-sequencing of plasposon insertion sites for rapid identification of functional genes.</title>
        <authorList>
            <person name="Leveau J.H."/>
            <person name="Gerards S."/>
            <person name="Fritsche K."/>
            <person name="Zondag G."/>
            <person name="van Veen J.A."/>
        </authorList>
    </citation>
    <scope>NUCLEOTIDE SEQUENCE [LARGE SCALE GENOMIC DNA]</scope>
    <source>
        <strain evidence="1 2">Ter331</strain>
    </source>
</reference>
<dbReference type="STRING" id="1005048.CFU_2117"/>
<dbReference type="PANTHER" id="PTHR35841:SF1">
    <property type="entry name" value="PHOSPHONATES-BINDING PERIPLASMIC PROTEIN"/>
    <property type="match status" value="1"/>
</dbReference>
<reference evidence="1 2" key="3">
    <citation type="journal article" date="2008" name="FEMS Microbiol. Ecol.">
        <title>Identification and characterization of genes underlying chitinolysis in Collimonas fungivorans Ter331.</title>
        <authorList>
            <person name="Fritsche K."/>
            <person name="de Boer W."/>
            <person name="Gerards S."/>
            <person name="van den Berg M."/>
            <person name="van Veen J.A."/>
            <person name="Leveau J.H."/>
        </authorList>
    </citation>
    <scope>NUCLEOTIDE SEQUENCE [LARGE SCALE GENOMIC DNA]</scope>
    <source>
        <strain evidence="1 2">Ter331</strain>
    </source>
</reference>
<name>G0AGU2_COLFT</name>
<dbReference type="EMBL" id="CP002745">
    <property type="protein sequence ID" value="AEK61947.1"/>
    <property type="molecule type" value="Genomic_DNA"/>
</dbReference>
<proteinExistence type="predicted"/>
<reference evidence="1 2" key="4">
    <citation type="journal article" date="2010" name="Environ. Microbiol.">
        <title>The bacterial genus Collimonas: mycophagy, weathering and other adaptive solutions to life in oligotrophic soil environments.</title>
        <authorList>
            <person name="Leveau J.H."/>
            <person name="Uroz S."/>
            <person name="de Boer W."/>
        </authorList>
    </citation>
    <scope>NUCLEOTIDE SEQUENCE [LARGE SCALE GENOMIC DNA]</scope>
    <source>
        <strain evidence="1 2">Ter331</strain>
    </source>
</reference>
<dbReference type="Gene3D" id="3.40.190.10">
    <property type="entry name" value="Periplasmic binding protein-like II"/>
    <property type="match status" value="2"/>
</dbReference>